<dbReference type="PANTHER" id="PTHR43540">
    <property type="entry name" value="PEROXYUREIDOACRYLATE/UREIDOACRYLATE AMIDOHYDROLASE-RELATED"/>
    <property type="match status" value="1"/>
</dbReference>
<comment type="caution">
    <text evidence="3">The sequence shown here is derived from an EMBL/GenBank/DDBJ whole genome shotgun (WGS) entry which is preliminary data.</text>
</comment>
<keyword evidence="1 3" id="KW-0378">Hydrolase</keyword>
<dbReference type="InterPro" id="IPR050272">
    <property type="entry name" value="Isochorismatase-like_hydrls"/>
</dbReference>
<dbReference type="SUPFAM" id="SSF52499">
    <property type="entry name" value="Isochorismatase-like hydrolases"/>
    <property type="match status" value="1"/>
</dbReference>
<dbReference type="EMBL" id="BNJK01000002">
    <property type="protein sequence ID" value="GHP00357.1"/>
    <property type="molecule type" value="Genomic_DNA"/>
</dbReference>
<evidence type="ECO:0000313" key="3">
    <source>
        <dbReference type="EMBL" id="GHP00357.1"/>
    </source>
</evidence>
<dbReference type="InterPro" id="IPR036380">
    <property type="entry name" value="Isochorismatase-like_sf"/>
</dbReference>
<keyword evidence="4" id="KW-1185">Reference proteome</keyword>
<name>A0A8J3J430_9CHLR</name>
<evidence type="ECO:0000256" key="1">
    <source>
        <dbReference type="ARBA" id="ARBA00022801"/>
    </source>
</evidence>
<dbReference type="CDD" id="cd00431">
    <property type="entry name" value="cysteine_hydrolases"/>
    <property type="match status" value="1"/>
</dbReference>
<feature type="domain" description="Isochorismatase-like" evidence="2">
    <location>
        <begin position="9"/>
        <end position="183"/>
    </location>
</feature>
<dbReference type="AlphaFoldDB" id="A0A8J3J430"/>
<sequence length="193" mass="21136">MMPDTHAHTALLVMDMQEGIVARLARQSDVLTPVHTAIDAARAASISIIYVAVTFRPGYPEISPNNKSFSAQKEQPSSFLTGRAMEIASALAPQPTDIVVTKRRVSAFSGSDLEVVLRAQNISHLVLCGISTSGVVLSTLREAADKDYQLTVLADCCFDNDEEVQRVLFTKVFPRQAEVLQVETWKMRLIGGF</sequence>
<accession>A0A8J3J430</accession>
<evidence type="ECO:0000313" key="4">
    <source>
        <dbReference type="Proteomes" id="UP000597444"/>
    </source>
</evidence>
<dbReference type="GO" id="GO:0016787">
    <property type="term" value="F:hydrolase activity"/>
    <property type="evidence" value="ECO:0007669"/>
    <property type="project" value="UniProtKB-KW"/>
</dbReference>
<dbReference type="Proteomes" id="UP000597444">
    <property type="component" value="Unassembled WGS sequence"/>
</dbReference>
<reference evidence="3" key="1">
    <citation type="submission" date="2020-10" db="EMBL/GenBank/DDBJ databases">
        <title>Taxonomic study of unclassified bacteria belonging to the class Ktedonobacteria.</title>
        <authorList>
            <person name="Yabe S."/>
            <person name="Wang C.M."/>
            <person name="Zheng Y."/>
            <person name="Sakai Y."/>
            <person name="Cavaletti L."/>
            <person name="Monciardini P."/>
            <person name="Donadio S."/>
        </authorList>
    </citation>
    <scope>NUCLEOTIDE SEQUENCE</scope>
    <source>
        <strain evidence="3">ID150040</strain>
    </source>
</reference>
<dbReference type="Pfam" id="PF00857">
    <property type="entry name" value="Isochorismatase"/>
    <property type="match status" value="1"/>
</dbReference>
<evidence type="ECO:0000259" key="2">
    <source>
        <dbReference type="Pfam" id="PF00857"/>
    </source>
</evidence>
<organism evidence="3 4">
    <name type="scientific">Reticulibacter mediterranei</name>
    <dbReference type="NCBI Taxonomy" id="2778369"/>
    <lineage>
        <taxon>Bacteria</taxon>
        <taxon>Bacillati</taxon>
        <taxon>Chloroflexota</taxon>
        <taxon>Ktedonobacteria</taxon>
        <taxon>Ktedonobacterales</taxon>
        <taxon>Reticulibacteraceae</taxon>
        <taxon>Reticulibacter</taxon>
    </lineage>
</organism>
<gene>
    <name evidence="3" type="ORF">KSF_104040</name>
</gene>
<dbReference type="RefSeq" id="WP_236065286.1">
    <property type="nucleotide sequence ID" value="NZ_BNJK01000002.1"/>
</dbReference>
<dbReference type="PANTHER" id="PTHR43540:SF1">
    <property type="entry name" value="ISOCHORISMATASE HYDROLASE"/>
    <property type="match status" value="1"/>
</dbReference>
<proteinExistence type="predicted"/>
<dbReference type="Gene3D" id="3.40.50.850">
    <property type="entry name" value="Isochorismatase-like"/>
    <property type="match status" value="1"/>
</dbReference>
<dbReference type="InterPro" id="IPR000868">
    <property type="entry name" value="Isochorismatase-like_dom"/>
</dbReference>
<protein>
    <submittedName>
        <fullName evidence="3">Cysteine hydrolase</fullName>
    </submittedName>
</protein>